<protein>
    <submittedName>
        <fullName evidence="7">Beta-xylosidase</fullName>
    </submittedName>
</protein>
<organism evidence="7 8">
    <name type="scientific">Xanthomonas dyei</name>
    <dbReference type="NCBI Taxonomy" id="743699"/>
    <lineage>
        <taxon>Bacteria</taxon>
        <taxon>Pseudomonadati</taxon>
        <taxon>Pseudomonadota</taxon>
        <taxon>Gammaproteobacteria</taxon>
        <taxon>Lysobacterales</taxon>
        <taxon>Lysobacteraceae</taxon>
        <taxon>Xanthomonas</taxon>
    </lineage>
</organism>
<evidence type="ECO:0000256" key="2">
    <source>
        <dbReference type="ARBA" id="ARBA00022801"/>
    </source>
</evidence>
<dbReference type="PANTHER" id="PTHR12631:SF10">
    <property type="entry name" value="BETA-XYLOSIDASE-LIKE PROTEIN-RELATED"/>
    <property type="match status" value="1"/>
</dbReference>
<dbReference type="Proteomes" id="UP000238908">
    <property type="component" value="Unassembled WGS sequence"/>
</dbReference>
<gene>
    <name evidence="7" type="ORF">XdyCFBP7245_05530</name>
</gene>
<dbReference type="InterPro" id="IPR049165">
    <property type="entry name" value="GH39_as"/>
</dbReference>
<keyword evidence="3" id="KW-0326">Glycosidase</keyword>
<evidence type="ECO:0000313" key="7">
    <source>
        <dbReference type="EMBL" id="PPU57604.1"/>
    </source>
</evidence>
<dbReference type="InterPro" id="IPR000514">
    <property type="entry name" value="Glyco_hydro_39"/>
</dbReference>
<dbReference type="GO" id="GO:0005975">
    <property type="term" value="P:carbohydrate metabolic process"/>
    <property type="evidence" value="ECO:0007669"/>
    <property type="project" value="InterPro"/>
</dbReference>
<dbReference type="PROSITE" id="PS01027">
    <property type="entry name" value="GLYCOSYL_HYDROL_F39"/>
    <property type="match status" value="1"/>
</dbReference>
<dbReference type="AlphaFoldDB" id="A0A2S7C7Q9"/>
<comment type="similarity">
    <text evidence="1">Belongs to the glycosyl hydrolase 39 family.</text>
</comment>
<dbReference type="Gene3D" id="3.20.20.80">
    <property type="entry name" value="Glycosidases"/>
    <property type="match status" value="1"/>
</dbReference>
<name>A0A2S7C7Q9_9XANT</name>
<feature type="active site" description="Proton donor" evidence="4">
    <location>
        <position position="181"/>
    </location>
</feature>
<evidence type="ECO:0000313" key="8">
    <source>
        <dbReference type="Proteomes" id="UP000238908"/>
    </source>
</evidence>
<keyword evidence="5" id="KW-0732">Signal</keyword>
<dbReference type="GO" id="GO:0004553">
    <property type="term" value="F:hydrolase activity, hydrolyzing O-glycosyl compounds"/>
    <property type="evidence" value="ECO:0007669"/>
    <property type="project" value="InterPro"/>
</dbReference>
<dbReference type="PRINTS" id="PR00745">
    <property type="entry name" value="GLHYDRLASE39"/>
</dbReference>
<keyword evidence="2" id="KW-0378">Hydrolase</keyword>
<dbReference type="SUPFAM" id="SSF51445">
    <property type="entry name" value="(Trans)glycosidases"/>
    <property type="match status" value="1"/>
</dbReference>
<comment type="caution">
    <text evidence="7">The sequence shown here is derived from an EMBL/GenBank/DDBJ whole genome shotgun (WGS) entry which is preliminary data.</text>
</comment>
<dbReference type="SUPFAM" id="SSF51011">
    <property type="entry name" value="Glycosyl hydrolase domain"/>
    <property type="match status" value="1"/>
</dbReference>
<reference evidence="7 8" key="1">
    <citation type="submission" date="2016-08" db="EMBL/GenBank/DDBJ databases">
        <authorList>
            <person name="Seilhamer J.J."/>
        </authorList>
    </citation>
    <scope>NUCLEOTIDE SEQUENCE [LARGE SCALE GENOMIC DNA]</scope>
    <source>
        <strain evidence="7 8">CFBP7245</strain>
    </source>
</reference>
<proteinExistence type="inferred from homology"/>
<feature type="chain" id="PRO_5015653157" evidence="5">
    <location>
        <begin position="24"/>
        <end position="519"/>
    </location>
</feature>
<evidence type="ECO:0000256" key="4">
    <source>
        <dbReference type="PIRSR" id="PIRSR600514-1"/>
    </source>
</evidence>
<dbReference type="Pfam" id="PF01229">
    <property type="entry name" value="Glyco_hydro_39"/>
    <property type="match status" value="1"/>
</dbReference>
<evidence type="ECO:0000256" key="1">
    <source>
        <dbReference type="ARBA" id="ARBA00008875"/>
    </source>
</evidence>
<sequence length="519" mass="58117">MRLPTLLAMTLACSTGLPALAYAAAPRDIAVDLSTAGKPVDRFATLSVGSDFPGTLIRAQTQAHLVPAVQELGFRYIRFHDVFHDALGTVKEVDGKLVYDWTKLDQLYDALLAKRIRPFVELGFTPSAMKTSEQTLFYWKGNTSHPDPAKWTQLIDAYVRHIRDRYGADEVRQWYFEVWNEPNLKDFWENADQQAYFDLYANTARTIKAIDPQLRVGGPSTAGADWVPELLAFVAKNTLPIDFVTTHTYGVDGGFLDEDGKQDVKLSASPDAIVGDVRRVHAQIEASAFPQLPLYFTEWSSSYTPRDYVHDSYISAPYILTKLKQVQGLVQGMSYWTYTDLFEEPGPPPTPFHGGFGLMNREGIRKPAWFAYKYLNALQGREIPLADAHALAAVDGKRIAALVWDWQQPVQAVSNTPFYTKLVAATESAPLQLRMTNVPAGNYTLQVRKTGYRRNDPLSLYIDMGLPKALNPTQLTQLQQATRDTPEQDTRIRVGADGLAEVNVPMRSNDVVLVTLQPR</sequence>
<dbReference type="InterPro" id="IPR017853">
    <property type="entry name" value="GH"/>
</dbReference>
<evidence type="ECO:0000256" key="5">
    <source>
        <dbReference type="SAM" id="SignalP"/>
    </source>
</evidence>
<dbReference type="InterPro" id="IPR051923">
    <property type="entry name" value="Glycosyl_Hydrolase_39"/>
</dbReference>
<dbReference type="InterPro" id="IPR049166">
    <property type="entry name" value="GH39_cat"/>
</dbReference>
<evidence type="ECO:0000256" key="3">
    <source>
        <dbReference type="ARBA" id="ARBA00023295"/>
    </source>
</evidence>
<dbReference type="Gene3D" id="2.60.40.1500">
    <property type="entry name" value="Glycosyl hydrolase domain, family 39"/>
    <property type="match status" value="1"/>
</dbReference>
<feature type="signal peptide" evidence="5">
    <location>
        <begin position="1"/>
        <end position="23"/>
    </location>
</feature>
<evidence type="ECO:0000259" key="6">
    <source>
        <dbReference type="Pfam" id="PF01229"/>
    </source>
</evidence>
<accession>A0A2S7C7Q9</accession>
<dbReference type="RefSeq" id="WP_104614764.1">
    <property type="nucleotide sequence ID" value="NZ_JBHLXZ010000005.1"/>
</dbReference>
<dbReference type="PANTHER" id="PTHR12631">
    <property type="entry name" value="ALPHA-L-IDURONIDASE"/>
    <property type="match status" value="1"/>
</dbReference>
<dbReference type="EMBL" id="MDEE01000005">
    <property type="protein sequence ID" value="PPU57604.1"/>
    <property type="molecule type" value="Genomic_DNA"/>
</dbReference>
<feature type="domain" description="Glycosyl hydrolases family 39 N-terminal catalytic" evidence="6">
    <location>
        <begin position="29"/>
        <end position="484"/>
    </location>
</feature>